<evidence type="ECO:0000256" key="2">
    <source>
        <dbReference type="ARBA" id="ARBA00022723"/>
    </source>
</evidence>
<keyword evidence="6" id="KW-0812">Transmembrane</keyword>
<evidence type="ECO:0000313" key="7">
    <source>
        <dbReference type="EMBL" id="CEK92958.1"/>
    </source>
</evidence>
<dbReference type="Gene3D" id="3.20.20.140">
    <property type="entry name" value="Metal-dependent hydrolases"/>
    <property type="match status" value="1"/>
</dbReference>
<feature type="binding site" evidence="5">
    <location>
        <position position="193"/>
    </location>
    <ligand>
        <name>a divalent metal cation</name>
        <dbReference type="ChEBI" id="CHEBI:60240"/>
        <label>2</label>
    </ligand>
</feature>
<dbReference type="CDD" id="cd01310">
    <property type="entry name" value="TatD_DNAse"/>
    <property type="match status" value="1"/>
</dbReference>
<sequence length="325" mass="36705">KRTWVDRKYIHVYIYICCCCTCSFTYWSFIHSQMEDIATQENNRHCAMVDVHTHLTDSRLIQTISDVIDRALAKNVLAALVVTESFADFEPVMELYKRFPKFVLPCLGIHPVQSTGAADNNGIEIKRSVSLEDYDGVEAVIEKYVDVIGAVGEIGLDFTPRFCKTTDDKETQKLILTKQVQLAQKYDLPVNVHSRSAGKQTIQILKELGARNVLLHAFDGRQSVAMEGVSSGFYFSVPASICRDEQIQKMVKNLPLERLMLETDSPAIAPVKGAVNEPSNILISCEHISRIKNVDIECVKRITTENAVKMFPRLKALIELWHENV</sequence>
<feature type="binding site" evidence="5">
    <location>
        <position position="153"/>
    </location>
    <ligand>
        <name>a divalent metal cation</name>
        <dbReference type="ChEBI" id="CHEBI:60240"/>
        <label>1</label>
    </ligand>
</feature>
<keyword evidence="6" id="KW-1133">Transmembrane helix</keyword>
<dbReference type="Pfam" id="PF01026">
    <property type="entry name" value="TatD_DNase"/>
    <property type="match status" value="1"/>
</dbReference>
<dbReference type="SUPFAM" id="SSF51556">
    <property type="entry name" value="Metallo-dependent hydrolases"/>
    <property type="match status" value="1"/>
</dbReference>
<organism evidence="7">
    <name type="scientific">Arion vulgaris</name>
    <dbReference type="NCBI Taxonomy" id="1028688"/>
    <lineage>
        <taxon>Eukaryota</taxon>
        <taxon>Metazoa</taxon>
        <taxon>Spiralia</taxon>
        <taxon>Lophotrochozoa</taxon>
        <taxon>Mollusca</taxon>
        <taxon>Gastropoda</taxon>
        <taxon>Heterobranchia</taxon>
        <taxon>Euthyneura</taxon>
        <taxon>Panpulmonata</taxon>
        <taxon>Eupulmonata</taxon>
        <taxon>Stylommatophora</taxon>
        <taxon>Helicina</taxon>
        <taxon>Arionoidea</taxon>
        <taxon>Arionidae</taxon>
        <taxon>Arion</taxon>
    </lineage>
</organism>
<name>A0A0B7BJ76_9EUPU</name>
<dbReference type="AlphaFoldDB" id="A0A0B7BJ76"/>
<proteinExistence type="inferred from homology"/>
<feature type="transmembrane region" description="Helical" evidence="6">
    <location>
        <begin position="12"/>
        <end position="30"/>
    </location>
</feature>
<evidence type="ECO:0000256" key="1">
    <source>
        <dbReference type="ARBA" id="ARBA00009275"/>
    </source>
</evidence>
<dbReference type="InterPro" id="IPR001130">
    <property type="entry name" value="TatD-like"/>
</dbReference>
<evidence type="ECO:0000256" key="3">
    <source>
        <dbReference type="ARBA" id="ARBA00022801"/>
    </source>
</evidence>
<gene>
    <name evidence="7" type="primary">ORF191244</name>
</gene>
<feature type="binding site" evidence="5">
    <location>
        <position position="54"/>
    </location>
    <ligand>
        <name>a divalent metal cation</name>
        <dbReference type="ChEBI" id="CHEBI:60240"/>
        <label>1</label>
    </ligand>
</feature>
<reference evidence="7" key="1">
    <citation type="submission" date="2014-12" db="EMBL/GenBank/DDBJ databases">
        <title>Insight into the proteome of Arion vulgaris.</title>
        <authorList>
            <person name="Aradska J."/>
            <person name="Bulat T."/>
            <person name="Smidak R."/>
            <person name="Sarate P."/>
            <person name="Gangsoo J."/>
            <person name="Sialana F."/>
            <person name="Bilban M."/>
            <person name="Lubec G."/>
        </authorList>
    </citation>
    <scope>NUCLEOTIDE SEQUENCE</scope>
    <source>
        <tissue evidence="7">Skin</tissue>
    </source>
</reference>
<feature type="binding site" evidence="5">
    <location>
        <position position="264"/>
    </location>
    <ligand>
        <name>a divalent metal cation</name>
        <dbReference type="ChEBI" id="CHEBI:60240"/>
        <label>1</label>
    </ligand>
</feature>
<feature type="binding site" evidence="5">
    <location>
        <position position="216"/>
    </location>
    <ligand>
        <name>a divalent metal cation</name>
        <dbReference type="ChEBI" id="CHEBI:60240"/>
        <label>2</label>
    </ligand>
</feature>
<dbReference type="GO" id="GO:0046872">
    <property type="term" value="F:metal ion binding"/>
    <property type="evidence" value="ECO:0007669"/>
    <property type="project" value="UniProtKB-KW"/>
</dbReference>
<dbReference type="PIRSF" id="PIRSF005902">
    <property type="entry name" value="DNase_TatD"/>
    <property type="match status" value="1"/>
</dbReference>
<comment type="function">
    <text evidence="4">Exhibits 3'-exonuclease activities and apurinic/apyrimidinic (AP) endonuclease (in vitro). Show preferential AP endonuclease activity on double-stranded DNA substrates and 3'- exonuclease activity on single-stranded DNA.</text>
</comment>
<evidence type="ECO:0008006" key="8">
    <source>
        <dbReference type="Google" id="ProtNLM"/>
    </source>
</evidence>
<protein>
    <recommendedName>
        <fullName evidence="8">TatD related DNase</fullName>
    </recommendedName>
</protein>
<dbReference type="PANTHER" id="PTHR46317:SF1">
    <property type="entry name" value="HYDROLASE, TATD FAMILY"/>
    <property type="match status" value="1"/>
</dbReference>
<dbReference type="EMBL" id="HACG01046093">
    <property type="protein sequence ID" value="CEK92958.1"/>
    <property type="molecule type" value="Transcribed_RNA"/>
</dbReference>
<feature type="binding site" evidence="5">
    <location>
        <position position="52"/>
    </location>
    <ligand>
        <name>a divalent metal cation</name>
        <dbReference type="ChEBI" id="CHEBI:60240"/>
        <label>1</label>
    </ligand>
</feature>
<dbReference type="GO" id="GO:0016788">
    <property type="term" value="F:hydrolase activity, acting on ester bonds"/>
    <property type="evidence" value="ECO:0007669"/>
    <property type="project" value="InterPro"/>
</dbReference>
<dbReference type="PANTHER" id="PTHR46317">
    <property type="entry name" value="HYDROLASE OF PHP SUPERFAMILY-RELATED PROTEIN"/>
    <property type="match status" value="1"/>
</dbReference>
<dbReference type="InterPro" id="IPR032466">
    <property type="entry name" value="Metal_Hydrolase"/>
</dbReference>
<evidence type="ECO:0000256" key="6">
    <source>
        <dbReference type="SAM" id="Phobius"/>
    </source>
</evidence>
<accession>A0A0B7BJ76</accession>
<keyword evidence="3" id="KW-0378">Hydrolase</keyword>
<evidence type="ECO:0000256" key="4">
    <source>
        <dbReference type="ARBA" id="ARBA00093287"/>
    </source>
</evidence>
<keyword evidence="6" id="KW-0472">Membrane</keyword>
<evidence type="ECO:0000256" key="5">
    <source>
        <dbReference type="PIRSR" id="PIRSR005902-1"/>
    </source>
</evidence>
<keyword evidence="2 5" id="KW-0479">Metal-binding</keyword>
<feature type="non-terminal residue" evidence="7">
    <location>
        <position position="1"/>
    </location>
</feature>
<comment type="similarity">
    <text evidence="1">Belongs to the metallo-dependent hydrolases superfamily. TatD-type hydrolase family.</text>
</comment>